<accession>A0A8T1MD44</accession>
<protein>
    <submittedName>
        <fullName evidence="2">Uncharacterized protein</fullName>
    </submittedName>
</protein>
<dbReference type="Proteomes" id="UP000286415">
    <property type="component" value="Unassembled WGS sequence"/>
</dbReference>
<proteinExistence type="predicted"/>
<gene>
    <name evidence="2" type="ORF">CSKR_200386</name>
</gene>
<feature type="compositionally biased region" description="Polar residues" evidence="1">
    <location>
        <begin position="106"/>
        <end position="118"/>
    </location>
</feature>
<name>A0A8T1MD44_CLOSI</name>
<evidence type="ECO:0000313" key="2">
    <source>
        <dbReference type="EMBL" id="KAG5447073.1"/>
    </source>
</evidence>
<feature type="compositionally biased region" description="Basic residues" evidence="1">
    <location>
        <begin position="64"/>
        <end position="74"/>
    </location>
</feature>
<feature type="compositionally biased region" description="Basic and acidic residues" evidence="1">
    <location>
        <begin position="119"/>
        <end position="140"/>
    </location>
</feature>
<sequence>MSSVRQARGRNIYSLILIGQIPIYINSDSSPSMKLEVPNDWLVYPPANCTKITKLTSAQETKVKTPKASKKAQFKRTNEFDSGSNPHDRTEDIQLTGEHKDDSHSFEANQAVQSTNQAEKIRPQRSTGKEQARRNMKENH</sequence>
<feature type="region of interest" description="Disordered" evidence="1">
    <location>
        <begin position="58"/>
        <end position="140"/>
    </location>
</feature>
<evidence type="ECO:0000256" key="1">
    <source>
        <dbReference type="SAM" id="MobiDB-lite"/>
    </source>
</evidence>
<feature type="compositionally biased region" description="Basic and acidic residues" evidence="1">
    <location>
        <begin position="86"/>
        <end position="105"/>
    </location>
</feature>
<keyword evidence="3" id="KW-1185">Reference proteome</keyword>
<reference evidence="2 3" key="1">
    <citation type="journal article" date="2018" name="Biotechnol. Adv.">
        <title>Improved genomic resources and new bioinformatic workflow for the carcinogenic parasite Clonorchis sinensis: Biotechnological implications.</title>
        <authorList>
            <person name="Wang D."/>
            <person name="Korhonen P.K."/>
            <person name="Gasser R.B."/>
            <person name="Young N.D."/>
        </authorList>
    </citation>
    <scope>NUCLEOTIDE SEQUENCE [LARGE SCALE GENOMIC DNA]</scope>
    <source>
        <strain evidence="2">Cs-k2</strain>
    </source>
</reference>
<evidence type="ECO:0000313" key="3">
    <source>
        <dbReference type="Proteomes" id="UP000286415"/>
    </source>
</evidence>
<reference evidence="2 3" key="2">
    <citation type="journal article" date="2021" name="Genomics">
        <title>High-quality reference genome for Clonorchis sinensis.</title>
        <authorList>
            <person name="Young N.D."/>
            <person name="Stroehlein A.J."/>
            <person name="Kinkar L."/>
            <person name="Wang T."/>
            <person name="Sohn W.M."/>
            <person name="Chang B.C.H."/>
            <person name="Kaur P."/>
            <person name="Weisz D."/>
            <person name="Dudchenko O."/>
            <person name="Aiden E.L."/>
            <person name="Korhonen P.K."/>
            <person name="Gasser R.B."/>
        </authorList>
    </citation>
    <scope>NUCLEOTIDE SEQUENCE [LARGE SCALE GENOMIC DNA]</scope>
    <source>
        <strain evidence="2">Cs-k2</strain>
    </source>
</reference>
<comment type="caution">
    <text evidence="2">The sequence shown here is derived from an EMBL/GenBank/DDBJ whole genome shotgun (WGS) entry which is preliminary data.</text>
</comment>
<dbReference type="EMBL" id="NIRI02000042">
    <property type="protein sequence ID" value="KAG5447073.1"/>
    <property type="molecule type" value="Genomic_DNA"/>
</dbReference>
<dbReference type="AlphaFoldDB" id="A0A8T1MD44"/>
<organism evidence="2 3">
    <name type="scientific">Clonorchis sinensis</name>
    <name type="common">Chinese liver fluke</name>
    <dbReference type="NCBI Taxonomy" id="79923"/>
    <lineage>
        <taxon>Eukaryota</taxon>
        <taxon>Metazoa</taxon>
        <taxon>Spiralia</taxon>
        <taxon>Lophotrochozoa</taxon>
        <taxon>Platyhelminthes</taxon>
        <taxon>Trematoda</taxon>
        <taxon>Digenea</taxon>
        <taxon>Opisthorchiida</taxon>
        <taxon>Opisthorchiata</taxon>
        <taxon>Opisthorchiidae</taxon>
        <taxon>Clonorchis</taxon>
    </lineage>
</organism>